<comment type="caution">
    <text evidence="17">The sequence shown here is derived from an EMBL/GenBank/DDBJ whole genome shotgun (WGS) entry which is preliminary data.</text>
</comment>
<keyword evidence="10" id="KW-0067">ATP-binding</keyword>
<evidence type="ECO:0000256" key="14">
    <source>
        <dbReference type="SAM" id="Phobius"/>
    </source>
</evidence>
<dbReference type="PANTHER" id="PTHR45528:SF1">
    <property type="entry name" value="SENSOR HISTIDINE KINASE CPXA"/>
    <property type="match status" value="1"/>
</dbReference>
<dbReference type="SMART" id="SM00388">
    <property type="entry name" value="HisKA"/>
    <property type="match status" value="1"/>
</dbReference>
<gene>
    <name evidence="17" type="ORF">H8B09_13110</name>
</gene>
<evidence type="ECO:0000256" key="1">
    <source>
        <dbReference type="ARBA" id="ARBA00000085"/>
    </source>
</evidence>
<evidence type="ECO:0000256" key="3">
    <source>
        <dbReference type="ARBA" id="ARBA00012438"/>
    </source>
</evidence>
<proteinExistence type="predicted"/>
<dbReference type="InterPro" id="IPR050398">
    <property type="entry name" value="HssS/ArlS-like"/>
</dbReference>
<evidence type="ECO:0000256" key="4">
    <source>
        <dbReference type="ARBA" id="ARBA00022475"/>
    </source>
</evidence>
<dbReference type="InterPro" id="IPR003660">
    <property type="entry name" value="HAMP_dom"/>
</dbReference>
<comment type="catalytic activity">
    <reaction evidence="1">
        <text>ATP + protein L-histidine = ADP + protein N-phospho-L-histidine.</text>
        <dbReference type="EC" id="2.7.13.3"/>
    </reaction>
</comment>
<dbReference type="EMBL" id="JACXZA010000003">
    <property type="protein sequence ID" value="MBD3919697.1"/>
    <property type="molecule type" value="Genomic_DNA"/>
</dbReference>
<dbReference type="InterPro" id="IPR036097">
    <property type="entry name" value="HisK_dim/P_sf"/>
</dbReference>
<dbReference type="SUPFAM" id="SSF55874">
    <property type="entry name" value="ATPase domain of HSP90 chaperone/DNA topoisomerase II/histidine kinase"/>
    <property type="match status" value="1"/>
</dbReference>
<dbReference type="PROSITE" id="PS50109">
    <property type="entry name" value="HIS_KIN"/>
    <property type="match status" value="1"/>
</dbReference>
<evidence type="ECO:0000256" key="11">
    <source>
        <dbReference type="ARBA" id="ARBA00022989"/>
    </source>
</evidence>
<dbReference type="CDD" id="cd00082">
    <property type="entry name" value="HisKA"/>
    <property type="match status" value="1"/>
</dbReference>
<keyword evidence="8" id="KW-0547">Nucleotide-binding</keyword>
<dbReference type="CDD" id="cd06225">
    <property type="entry name" value="HAMP"/>
    <property type="match status" value="1"/>
</dbReference>
<dbReference type="Pfam" id="PF00512">
    <property type="entry name" value="HisKA"/>
    <property type="match status" value="1"/>
</dbReference>
<keyword evidence="11 14" id="KW-1133">Transmembrane helix</keyword>
<keyword evidence="5" id="KW-0597">Phosphoprotein</keyword>
<dbReference type="Pfam" id="PF02518">
    <property type="entry name" value="HATPase_c"/>
    <property type="match status" value="1"/>
</dbReference>
<dbReference type="CDD" id="cd00075">
    <property type="entry name" value="HATPase"/>
    <property type="match status" value="1"/>
</dbReference>
<evidence type="ECO:0000256" key="8">
    <source>
        <dbReference type="ARBA" id="ARBA00022741"/>
    </source>
</evidence>
<evidence type="ECO:0000256" key="2">
    <source>
        <dbReference type="ARBA" id="ARBA00004651"/>
    </source>
</evidence>
<keyword evidence="12" id="KW-0902">Two-component regulatory system</keyword>
<dbReference type="PANTHER" id="PTHR45528">
    <property type="entry name" value="SENSOR HISTIDINE KINASE CPXA"/>
    <property type="match status" value="1"/>
</dbReference>
<protein>
    <recommendedName>
        <fullName evidence="3">histidine kinase</fullName>
        <ecNumber evidence="3">2.7.13.3</ecNumber>
    </recommendedName>
</protein>
<accession>A0ABR8MUR0</accession>
<dbReference type="InterPro" id="IPR005467">
    <property type="entry name" value="His_kinase_dom"/>
</dbReference>
<keyword evidence="6" id="KW-0808">Transferase</keyword>
<dbReference type="RefSeq" id="WP_191203993.1">
    <property type="nucleotide sequence ID" value="NZ_JACXZA010000003.1"/>
</dbReference>
<evidence type="ECO:0000313" key="17">
    <source>
        <dbReference type="EMBL" id="MBD3919697.1"/>
    </source>
</evidence>
<dbReference type="Gene3D" id="3.30.565.10">
    <property type="entry name" value="Histidine kinase-like ATPase, C-terminal domain"/>
    <property type="match status" value="1"/>
</dbReference>
<evidence type="ECO:0000313" key="18">
    <source>
        <dbReference type="Proteomes" id="UP000609346"/>
    </source>
</evidence>
<feature type="transmembrane region" description="Helical" evidence="14">
    <location>
        <begin position="62"/>
        <end position="80"/>
    </location>
</feature>
<evidence type="ECO:0000256" key="13">
    <source>
        <dbReference type="ARBA" id="ARBA00023136"/>
    </source>
</evidence>
<dbReference type="SMART" id="SM00387">
    <property type="entry name" value="HATPase_c"/>
    <property type="match status" value="1"/>
</dbReference>
<dbReference type="EC" id="2.7.13.3" evidence="3"/>
<dbReference type="Proteomes" id="UP000609346">
    <property type="component" value="Unassembled WGS sequence"/>
</dbReference>
<evidence type="ECO:0000259" key="16">
    <source>
        <dbReference type="PROSITE" id="PS50885"/>
    </source>
</evidence>
<dbReference type="InterPro" id="IPR036890">
    <property type="entry name" value="HATPase_C_sf"/>
</dbReference>
<keyword evidence="18" id="KW-1185">Reference proteome</keyword>
<evidence type="ECO:0000256" key="10">
    <source>
        <dbReference type="ARBA" id="ARBA00022840"/>
    </source>
</evidence>
<evidence type="ECO:0000256" key="6">
    <source>
        <dbReference type="ARBA" id="ARBA00022679"/>
    </source>
</evidence>
<dbReference type="InterPro" id="IPR003661">
    <property type="entry name" value="HisK_dim/P_dom"/>
</dbReference>
<feature type="transmembrane region" description="Helical" evidence="14">
    <location>
        <begin position="12"/>
        <end position="31"/>
    </location>
</feature>
<keyword evidence="9 17" id="KW-0418">Kinase</keyword>
<feature type="domain" description="HAMP" evidence="16">
    <location>
        <begin position="91"/>
        <end position="134"/>
    </location>
</feature>
<dbReference type="Gene3D" id="6.10.340.10">
    <property type="match status" value="1"/>
</dbReference>
<feature type="domain" description="Histidine kinase" evidence="15">
    <location>
        <begin position="149"/>
        <end position="367"/>
    </location>
</feature>
<evidence type="ECO:0000256" key="9">
    <source>
        <dbReference type="ARBA" id="ARBA00022777"/>
    </source>
</evidence>
<dbReference type="SUPFAM" id="SSF47384">
    <property type="entry name" value="Homodimeric domain of signal transducing histidine kinase"/>
    <property type="match status" value="1"/>
</dbReference>
<dbReference type="PROSITE" id="PS50885">
    <property type="entry name" value="HAMP"/>
    <property type="match status" value="1"/>
</dbReference>
<dbReference type="Pfam" id="PF00672">
    <property type="entry name" value="HAMP"/>
    <property type="match status" value="1"/>
</dbReference>
<keyword evidence="4" id="KW-1003">Cell membrane</keyword>
<sequence>MDSIFRSFRARMLMLFGLSMLLAGLVTYIFYKLLQSYYNDRVRYPGDATVFYRKVIGHIGDFNFFLVVFIPIAIMFFFLLTKRYATYFHIISGGIRTLAGGDFNNRIRLNSGDEFETIADDINRASEQLKKAIERGDFAESSKDQLVLNLAHDLRTPLTSVLGYLDLLLKNEQLTVDQTRHYTTIAYTKSKRLERLIEELFEITRMNYGMLTVEKKPIELGELLSQLTEEMYPVFEKNALTARLNVLPNTVIEGDGELLARVFENLMSNAARYGKDGQFVDISCSHDGSEAVVQVVNYGQVIPEHDLPHLFDMFYTGDQARTRIHQEGSTGLGLFIARNIVKQHGGTITAESSWVRTAFEVRLPLQK</sequence>
<reference evidence="17 18" key="1">
    <citation type="submission" date="2020-09" db="EMBL/GenBank/DDBJ databases">
        <title>Paenibacillus sp. strain PR3 16S rRNA gene Genome sequencing and assembly.</title>
        <authorList>
            <person name="Kim J."/>
        </authorList>
    </citation>
    <scope>NUCLEOTIDE SEQUENCE [LARGE SCALE GENOMIC DNA]</scope>
    <source>
        <strain evidence="17 18">PR3</strain>
    </source>
</reference>
<dbReference type="Gene3D" id="1.10.287.130">
    <property type="match status" value="1"/>
</dbReference>
<evidence type="ECO:0000256" key="7">
    <source>
        <dbReference type="ARBA" id="ARBA00022692"/>
    </source>
</evidence>
<dbReference type="InterPro" id="IPR003594">
    <property type="entry name" value="HATPase_dom"/>
</dbReference>
<keyword evidence="7 14" id="KW-0812">Transmembrane</keyword>
<evidence type="ECO:0000259" key="15">
    <source>
        <dbReference type="PROSITE" id="PS50109"/>
    </source>
</evidence>
<dbReference type="PRINTS" id="PR00344">
    <property type="entry name" value="BCTRLSENSOR"/>
</dbReference>
<dbReference type="GO" id="GO:0016301">
    <property type="term" value="F:kinase activity"/>
    <property type="evidence" value="ECO:0007669"/>
    <property type="project" value="UniProtKB-KW"/>
</dbReference>
<organism evidence="17 18">
    <name type="scientific">Paenibacillus terricola</name>
    <dbReference type="NCBI Taxonomy" id="2763503"/>
    <lineage>
        <taxon>Bacteria</taxon>
        <taxon>Bacillati</taxon>
        <taxon>Bacillota</taxon>
        <taxon>Bacilli</taxon>
        <taxon>Bacillales</taxon>
        <taxon>Paenibacillaceae</taxon>
        <taxon>Paenibacillus</taxon>
    </lineage>
</organism>
<comment type="subcellular location">
    <subcellularLocation>
        <location evidence="2">Cell membrane</location>
        <topology evidence="2">Multi-pass membrane protein</topology>
    </subcellularLocation>
</comment>
<evidence type="ECO:0000256" key="12">
    <source>
        <dbReference type="ARBA" id="ARBA00023012"/>
    </source>
</evidence>
<evidence type="ECO:0000256" key="5">
    <source>
        <dbReference type="ARBA" id="ARBA00022553"/>
    </source>
</evidence>
<dbReference type="InterPro" id="IPR004358">
    <property type="entry name" value="Sig_transdc_His_kin-like_C"/>
</dbReference>
<name>A0ABR8MUR0_9BACL</name>
<keyword evidence="13 14" id="KW-0472">Membrane</keyword>